<feature type="compositionally biased region" description="Polar residues" evidence="1">
    <location>
        <begin position="137"/>
        <end position="148"/>
    </location>
</feature>
<evidence type="ECO:0000256" key="1">
    <source>
        <dbReference type="SAM" id="MobiDB-lite"/>
    </source>
</evidence>
<feature type="region of interest" description="Disordered" evidence="1">
    <location>
        <begin position="260"/>
        <end position="280"/>
    </location>
</feature>
<feature type="compositionally biased region" description="Basic residues" evidence="1">
    <location>
        <begin position="160"/>
        <end position="173"/>
    </location>
</feature>
<feature type="compositionally biased region" description="Polar residues" evidence="1">
    <location>
        <begin position="357"/>
        <end position="366"/>
    </location>
</feature>
<feature type="region of interest" description="Disordered" evidence="1">
    <location>
        <begin position="125"/>
        <end position="179"/>
    </location>
</feature>
<sequence>MNTDSLRRNILNDSMVSVEQSNEGLPSSTSTKSDSITNFFERLNQSMKSVDLGSTPQVRDKNGPQLPEYTADYKPKDCIHKKHVYSINELLSISKQIPEGLCEEIVNSLPKKKFWRLSRRYSDHGNHGKGVGHRNGRNFNTGVNSRPISNEEGVFERRNSKSKATRPKRGNKHGKNDKNGFLLEEKDIAVNNEDLLALEGEFEPTGNSMADFETWKAKMKEMELKKKGLIGNDTVRTEPVPEVSITSSSISDFLKLNTKKAESTNETPNSPNGVNPASDKVGIQKREGQIESATGASSRFSSFFNNSASSVSLPPKPAEPPKEISVNNSESTSSVSSGSRLMSFFNKDQERREQTPVYPNNSNEQSKFMPPPPPPGITRQDEVKGQHTLPAQFPMAPMQGGRPQQSQTNNAFFQGLLNKGKLNDSPVSTPPGLPVPNNAPHILNQGQRLGQAPPRNIGVPPGFCIGMPPPGFGPPIQGGSMQGPNRLPMMTNIPKESGSPDSSVKKKGPQQQPLLQQQVPMQPGMYPQFVPGMAPPGFPLMQGMPQGFNPNMFPPSNGIMPSNGQQFFPQHPLPPPQGAVPPYNSFPNRPNAAQESKTK</sequence>
<dbReference type="AlphaFoldDB" id="A0A7H9HZ00"/>
<feature type="compositionally biased region" description="Low complexity" evidence="1">
    <location>
        <begin position="325"/>
        <end position="339"/>
    </location>
</feature>
<dbReference type="Proteomes" id="UP000510647">
    <property type="component" value="Chromosome 8"/>
</dbReference>
<organism evidence="2 3">
    <name type="scientific">Torulaspora globosa</name>
    <dbReference type="NCBI Taxonomy" id="48254"/>
    <lineage>
        <taxon>Eukaryota</taxon>
        <taxon>Fungi</taxon>
        <taxon>Dikarya</taxon>
        <taxon>Ascomycota</taxon>
        <taxon>Saccharomycotina</taxon>
        <taxon>Saccharomycetes</taxon>
        <taxon>Saccharomycetales</taxon>
        <taxon>Saccharomycetaceae</taxon>
        <taxon>Torulaspora</taxon>
    </lineage>
</organism>
<protein>
    <submittedName>
        <fullName evidence="2">Uncharacterized protein</fullName>
    </submittedName>
</protein>
<feature type="compositionally biased region" description="Polar residues" evidence="1">
    <location>
        <begin position="585"/>
        <end position="599"/>
    </location>
</feature>
<name>A0A7H9HZ00_9SACH</name>
<accession>A0A7H9HZ00</accession>
<keyword evidence="3" id="KW-1185">Reference proteome</keyword>
<gene>
    <name evidence="2" type="ORF">HG537_0H04330</name>
</gene>
<feature type="region of interest" description="Disordered" evidence="1">
    <location>
        <begin position="544"/>
        <end position="599"/>
    </location>
</feature>
<feature type="region of interest" description="Disordered" evidence="1">
    <location>
        <begin position="1"/>
        <end position="33"/>
    </location>
</feature>
<evidence type="ECO:0000313" key="2">
    <source>
        <dbReference type="EMBL" id="QLQ82670.1"/>
    </source>
</evidence>
<dbReference type="EMBL" id="CP059274">
    <property type="protein sequence ID" value="QLQ82670.1"/>
    <property type="molecule type" value="Genomic_DNA"/>
</dbReference>
<feature type="compositionally biased region" description="Polar residues" evidence="1">
    <location>
        <begin position="11"/>
        <end position="33"/>
    </location>
</feature>
<reference evidence="2 3" key="1">
    <citation type="submission" date="2020-06" db="EMBL/GenBank/DDBJ databases">
        <title>The yeast mating-type switching endonuclease HO is a domesticated member of an unorthodox homing genetic element family.</title>
        <authorList>
            <person name="Coughlan A.Y."/>
            <person name="Lombardi L."/>
            <person name="Braun-Galleani S."/>
            <person name="Martos A.R."/>
            <person name="Galeote V."/>
            <person name="Bigey F."/>
            <person name="Dequin S."/>
            <person name="Byrne K.P."/>
            <person name="Wolfe K.H."/>
        </authorList>
    </citation>
    <scope>NUCLEOTIDE SEQUENCE [LARGE SCALE GENOMIC DNA]</scope>
    <source>
        <strain evidence="2 3">CBS2947</strain>
    </source>
</reference>
<feature type="region of interest" description="Disordered" evidence="1">
    <location>
        <begin position="306"/>
        <end position="383"/>
    </location>
</feature>
<feature type="compositionally biased region" description="Polar residues" evidence="1">
    <location>
        <begin position="264"/>
        <end position="275"/>
    </location>
</feature>
<proteinExistence type="predicted"/>
<evidence type="ECO:0000313" key="3">
    <source>
        <dbReference type="Proteomes" id="UP000510647"/>
    </source>
</evidence>
<dbReference type="OrthoDB" id="4065296at2759"/>
<feature type="region of interest" description="Disordered" evidence="1">
    <location>
        <begin position="492"/>
        <end position="512"/>
    </location>
</feature>